<sequence length="509" mass="57619">MAVSIDRRLAVDTCLLILTLIFHHSNASNIAGGASTDERPHRRFEYKYSFKGPHLSQADGSIPFWVHSGNAIPSADQVRITPSLRSQKGSVWSKNTVNFDNWEVEVTFRVSGRGRMGADGLAIWFTTAQGTDGPVYGAADRWNGIGIFFDSFDNDGKKNNPAVLVVGNNGNLVYDHPNDGSTQALGTCLRDFRNKPYPVKAKITYYMKTLTVLINNGFTPDREDYEFCIKVDNMVIPKAGYFGISAATGGLADDHDVLSFLAFRLTEPGKELPPPDAEMPKEEKDKYQEEFQNFQQELDKKKEDYQKEHPDIQGEPMDDMYESVNDREIRQVFEGQNRIHLEIKQLHRQLAMILDEQRRYVSVVTDEISKRQGESKGQACTQDMGTLVATQQEMLRNLDELRNSFHDSLKQIGATQHLDNTVGMGTYETVEHFNDIKEHLHVVKRNIEHLITRNGNPSEKQVVKCPDPPLMPSCLGATHFLVFVVIQSLLFISYIMYKSQQEAAAKKFF</sequence>
<keyword evidence="4" id="KW-0430">Lectin</keyword>
<dbReference type="CDD" id="cd06902">
    <property type="entry name" value="lectin_ERGIC-53_ERGL"/>
    <property type="match status" value="1"/>
</dbReference>
<dbReference type="EMBL" id="JAGEUA010000009">
    <property type="protein sequence ID" value="KAL0965900.1"/>
    <property type="molecule type" value="Genomic_DNA"/>
</dbReference>
<keyword evidence="7" id="KW-1015">Disulfide bond</keyword>
<dbReference type="GO" id="GO:0012505">
    <property type="term" value="C:endomembrane system"/>
    <property type="evidence" value="ECO:0007669"/>
    <property type="project" value="UniProtKB-ARBA"/>
</dbReference>
<name>A0ABD0W8V1_UMBPY</name>
<evidence type="ECO:0000256" key="1">
    <source>
        <dbReference type="ARBA" id="ARBA00004151"/>
    </source>
</evidence>
<feature type="signal peptide" evidence="9">
    <location>
        <begin position="1"/>
        <end position="27"/>
    </location>
</feature>
<proteinExistence type="predicted"/>
<evidence type="ECO:0000256" key="4">
    <source>
        <dbReference type="ARBA" id="ARBA00022734"/>
    </source>
</evidence>
<evidence type="ECO:0000313" key="11">
    <source>
        <dbReference type="EMBL" id="KAL0965900.1"/>
    </source>
</evidence>
<keyword evidence="5 8" id="KW-1133">Transmembrane helix</keyword>
<evidence type="ECO:0000256" key="6">
    <source>
        <dbReference type="ARBA" id="ARBA00023136"/>
    </source>
</evidence>
<dbReference type="InterPro" id="IPR013320">
    <property type="entry name" value="ConA-like_dom_sf"/>
</dbReference>
<dbReference type="InterPro" id="IPR051136">
    <property type="entry name" value="Intracellular_Lectin-GPT"/>
</dbReference>
<dbReference type="SUPFAM" id="SSF49899">
    <property type="entry name" value="Concanavalin A-like lectins/glucanases"/>
    <property type="match status" value="1"/>
</dbReference>
<evidence type="ECO:0000256" key="3">
    <source>
        <dbReference type="ARBA" id="ARBA00022729"/>
    </source>
</evidence>
<feature type="transmembrane region" description="Helical" evidence="8">
    <location>
        <begin position="475"/>
        <end position="497"/>
    </location>
</feature>
<dbReference type="PANTHER" id="PTHR12223:SF28">
    <property type="entry name" value="LECTIN, MANNOSE BINDING 1 LIKE"/>
    <property type="match status" value="1"/>
</dbReference>
<dbReference type="Pfam" id="PF03388">
    <property type="entry name" value="Lectin_leg-like"/>
    <property type="match status" value="1"/>
</dbReference>
<evidence type="ECO:0000256" key="9">
    <source>
        <dbReference type="SAM" id="SignalP"/>
    </source>
</evidence>
<dbReference type="AlphaFoldDB" id="A0ABD0W8V1"/>
<accession>A0ABD0W8V1</accession>
<feature type="chain" id="PRO_5044843519" description="L-type lectin-like domain-containing protein" evidence="9">
    <location>
        <begin position="28"/>
        <end position="509"/>
    </location>
</feature>
<dbReference type="PANTHER" id="PTHR12223">
    <property type="entry name" value="VESICULAR MANNOSE-BINDING LECTIN"/>
    <property type="match status" value="1"/>
</dbReference>
<evidence type="ECO:0000259" key="10">
    <source>
        <dbReference type="PROSITE" id="PS51328"/>
    </source>
</evidence>
<dbReference type="PROSITE" id="PS51328">
    <property type="entry name" value="L_LECTIN_LIKE"/>
    <property type="match status" value="1"/>
</dbReference>
<comment type="subcellular location">
    <subcellularLocation>
        <location evidence="1">Endoplasmic reticulum-Golgi intermediate compartment membrane</location>
        <topology evidence="1">Single-pass type I membrane protein</topology>
    </subcellularLocation>
</comment>
<feature type="domain" description="L-type lectin-like" evidence="10">
    <location>
        <begin position="42"/>
        <end position="265"/>
    </location>
</feature>
<keyword evidence="12" id="KW-1185">Reference proteome</keyword>
<dbReference type="GO" id="GO:0033116">
    <property type="term" value="C:endoplasmic reticulum-Golgi intermediate compartment membrane"/>
    <property type="evidence" value="ECO:0007669"/>
    <property type="project" value="UniProtKB-SubCell"/>
</dbReference>
<dbReference type="Gene3D" id="2.60.120.200">
    <property type="match status" value="1"/>
</dbReference>
<protein>
    <recommendedName>
        <fullName evidence="10">L-type lectin-like domain-containing protein</fullName>
    </recommendedName>
</protein>
<evidence type="ECO:0000256" key="7">
    <source>
        <dbReference type="ARBA" id="ARBA00023157"/>
    </source>
</evidence>
<evidence type="ECO:0000256" key="2">
    <source>
        <dbReference type="ARBA" id="ARBA00022692"/>
    </source>
</evidence>
<keyword evidence="2 8" id="KW-0812">Transmembrane</keyword>
<dbReference type="InterPro" id="IPR005052">
    <property type="entry name" value="Lectin_leg"/>
</dbReference>
<keyword evidence="3 9" id="KW-0732">Signal</keyword>
<dbReference type="GO" id="GO:0030246">
    <property type="term" value="F:carbohydrate binding"/>
    <property type="evidence" value="ECO:0007669"/>
    <property type="project" value="UniProtKB-KW"/>
</dbReference>
<evidence type="ECO:0000256" key="5">
    <source>
        <dbReference type="ARBA" id="ARBA00022989"/>
    </source>
</evidence>
<evidence type="ECO:0000256" key="8">
    <source>
        <dbReference type="SAM" id="Phobius"/>
    </source>
</evidence>
<gene>
    <name evidence="11" type="ORF">UPYG_G00287490</name>
</gene>
<organism evidence="11 12">
    <name type="scientific">Umbra pygmaea</name>
    <name type="common">Eastern mudminnow</name>
    <dbReference type="NCBI Taxonomy" id="75934"/>
    <lineage>
        <taxon>Eukaryota</taxon>
        <taxon>Metazoa</taxon>
        <taxon>Chordata</taxon>
        <taxon>Craniata</taxon>
        <taxon>Vertebrata</taxon>
        <taxon>Euteleostomi</taxon>
        <taxon>Actinopterygii</taxon>
        <taxon>Neopterygii</taxon>
        <taxon>Teleostei</taxon>
        <taxon>Protacanthopterygii</taxon>
        <taxon>Esociformes</taxon>
        <taxon>Umbridae</taxon>
        <taxon>Umbra</taxon>
    </lineage>
</organism>
<dbReference type="FunFam" id="2.60.120.200:FF:000028">
    <property type="entry name" value="Blast:Protein ERGIC-53"/>
    <property type="match status" value="1"/>
</dbReference>
<reference evidence="11 12" key="1">
    <citation type="submission" date="2024-06" db="EMBL/GenBank/DDBJ databases">
        <authorList>
            <person name="Pan Q."/>
            <person name="Wen M."/>
            <person name="Jouanno E."/>
            <person name="Zahm M."/>
            <person name="Klopp C."/>
            <person name="Cabau C."/>
            <person name="Louis A."/>
            <person name="Berthelot C."/>
            <person name="Parey E."/>
            <person name="Roest Crollius H."/>
            <person name="Montfort J."/>
            <person name="Robinson-Rechavi M."/>
            <person name="Bouchez O."/>
            <person name="Lampietro C."/>
            <person name="Lopez Roques C."/>
            <person name="Donnadieu C."/>
            <person name="Postlethwait J."/>
            <person name="Bobe J."/>
            <person name="Verreycken H."/>
            <person name="Guiguen Y."/>
        </authorList>
    </citation>
    <scope>NUCLEOTIDE SEQUENCE [LARGE SCALE GENOMIC DNA]</scope>
    <source>
        <strain evidence="11">Up_M1</strain>
        <tissue evidence="11">Testis</tissue>
    </source>
</reference>
<comment type="caution">
    <text evidence="11">The sequence shown here is derived from an EMBL/GenBank/DDBJ whole genome shotgun (WGS) entry which is preliminary data.</text>
</comment>
<dbReference type="Proteomes" id="UP001557470">
    <property type="component" value="Unassembled WGS sequence"/>
</dbReference>
<evidence type="ECO:0000313" key="12">
    <source>
        <dbReference type="Proteomes" id="UP001557470"/>
    </source>
</evidence>
<keyword evidence="6 8" id="KW-0472">Membrane</keyword>